<feature type="signal peptide" evidence="1">
    <location>
        <begin position="1"/>
        <end position="18"/>
    </location>
</feature>
<evidence type="ECO:0000256" key="1">
    <source>
        <dbReference type="SAM" id="SignalP"/>
    </source>
</evidence>
<evidence type="ECO:0000313" key="3">
    <source>
        <dbReference type="Proteomes" id="UP000024635"/>
    </source>
</evidence>
<organism evidence="2 3">
    <name type="scientific">Ancylostoma ceylanicum</name>
    <dbReference type="NCBI Taxonomy" id="53326"/>
    <lineage>
        <taxon>Eukaryota</taxon>
        <taxon>Metazoa</taxon>
        <taxon>Ecdysozoa</taxon>
        <taxon>Nematoda</taxon>
        <taxon>Chromadorea</taxon>
        <taxon>Rhabditida</taxon>
        <taxon>Rhabditina</taxon>
        <taxon>Rhabditomorpha</taxon>
        <taxon>Strongyloidea</taxon>
        <taxon>Ancylostomatidae</taxon>
        <taxon>Ancylostomatinae</taxon>
        <taxon>Ancylostoma</taxon>
    </lineage>
</organism>
<proteinExistence type="predicted"/>
<dbReference type="EMBL" id="JARK01001530">
    <property type="protein sequence ID" value="EYB92439.1"/>
    <property type="molecule type" value="Genomic_DNA"/>
</dbReference>
<accession>A0A016SQ45</accession>
<keyword evidence="1" id="KW-0732">Signal</keyword>
<dbReference type="AlphaFoldDB" id="A0A016SQ45"/>
<comment type="caution">
    <text evidence="2">The sequence shown here is derived from an EMBL/GenBank/DDBJ whole genome shotgun (WGS) entry which is preliminary data.</text>
</comment>
<gene>
    <name evidence="2" type="primary">Acey_s0194.g1446</name>
    <name evidence="2" type="ORF">Y032_0194g1446</name>
</gene>
<evidence type="ECO:0000313" key="2">
    <source>
        <dbReference type="EMBL" id="EYB92439.1"/>
    </source>
</evidence>
<feature type="chain" id="PRO_5001489819" description="Secreted protein" evidence="1">
    <location>
        <begin position="19"/>
        <end position="69"/>
    </location>
</feature>
<sequence length="69" mass="7932">MFLRLVLSIIIIFQDCFSLECGRMSYYCTTTKTFGPTYTTSQRFKTVAELHDLECAAEKRPLFLGQPSI</sequence>
<protein>
    <recommendedName>
        <fullName evidence="4">Secreted protein</fullName>
    </recommendedName>
</protein>
<name>A0A016SQ45_9BILA</name>
<evidence type="ECO:0008006" key="4">
    <source>
        <dbReference type="Google" id="ProtNLM"/>
    </source>
</evidence>
<keyword evidence="3" id="KW-1185">Reference proteome</keyword>
<dbReference type="Proteomes" id="UP000024635">
    <property type="component" value="Unassembled WGS sequence"/>
</dbReference>
<reference evidence="3" key="1">
    <citation type="journal article" date="2015" name="Nat. Genet.">
        <title>The genome and transcriptome of the zoonotic hookworm Ancylostoma ceylanicum identify infection-specific gene families.</title>
        <authorList>
            <person name="Schwarz E.M."/>
            <person name="Hu Y."/>
            <person name="Antoshechkin I."/>
            <person name="Miller M.M."/>
            <person name="Sternberg P.W."/>
            <person name="Aroian R.V."/>
        </authorList>
    </citation>
    <scope>NUCLEOTIDE SEQUENCE</scope>
    <source>
        <strain evidence="3">HY135</strain>
    </source>
</reference>